<reference evidence="7" key="1">
    <citation type="journal article" date="2016" name="Gigascience">
        <title>De novo construction of an expanded transcriptome assembly for the western tarnished plant bug, Lygus hesperus.</title>
        <authorList>
            <person name="Tassone E.E."/>
            <person name="Geib S.M."/>
            <person name="Hall B."/>
            <person name="Fabrick J.A."/>
            <person name="Brent C.S."/>
            <person name="Hull J.J."/>
        </authorList>
    </citation>
    <scope>NUCLEOTIDE SEQUENCE</scope>
</reference>
<dbReference type="PANTHER" id="PTHR11010">
    <property type="entry name" value="PROTEASE S28 PRO-X CARBOXYPEPTIDASE-RELATED"/>
    <property type="match status" value="1"/>
</dbReference>
<keyword evidence="2 7" id="KW-0645">Protease</keyword>
<dbReference type="GO" id="GO:0008239">
    <property type="term" value="F:dipeptidyl-peptidase activity"/>
    <property type="evidence" value="ECO:0007669"/>
    <property type="project" value="TreeGrafter"/>
</dbReference>
<dbReference type="SUPFAM" id="SSF53474">
    <property type="entry name" value="alpha/beta-Hydrolases"/>
    <property type="match status" value="1"/>
</dbReference>
<dbReference type="GO" id="GO:0070008">
    <property type="term" value="F:serine-type exopeptidase activity"/>
    <property type="evidence" value="ECO:0007669"/>
    <property type="project" value="InterPro"/>
</dbReference>
<dbReference type="Gene3D" id="1.20.120.980">
    <property type="entry name" value="Serine carboxypeptidase S28, SKS domain"/>
    <property type="match status" value="1"/>
</dbReference>
<dbReference type="InterPro" id="IPR029058">
    <property type="entry name" value="AB_hydrolase_fold"/>
</dbReference>
<evidence type="ECO:0000256" key="1">
    <source>
        <dbReference type="ARBA" id="ARBA00011079"/>
    </source>
</evidence>
<evidence type="ECO:0000313" key="7">
    <source>
        <dbReference type="EMBL" id="JAQ12018.1"/>
    </source>
</evidence>
<name>A0A146LWH4_LYGHE</name>
<accession>A0A146LWH4</accession>
<feature type="chain" id="PRO_5007527586" evidence="6">
    <location>
        <begin position="22"/>
        <end position="491"/>
    </location>
</feature>
<evidence type="ECO:0000256" key="4">
    <source>
        <dbReference type="ARBA" id="ARBA00022801"/>
    </source>
</evidence>
<dbReference type="PANTHER" id="PTHR11010:SF117">
    <property type="entry name" value="SERINE PROTEASE 16"/>
    <property type="match status" value="1"/>
</dbReference>
<sequence>MRCLFLLALCFVVSFANSVFAKIPGDDGVAADQWLVQKLDHFDPSSSRTWWQKYHTNETWFRNSRKSPVFLLIGGNHRTKAKSVAEGAFVDYARKFGALCFQIEHRFYGASLPTDDLTVSNLRFLIVDQALADIAFFVKQMNARYKLTSNNRWVVFGKGYAGSLAAWARLKYSHLIHAAVSSSAPLQAVNGYSGFDENIKQVLSSSTASCPEQIHQAALNIENLLKTPNGVDILTRKFKRCNSLNPKNDTEVAFFVESLARHFRGAVESALNEPSITSTNHHHTIDEICSLMGDEKFGNALDRYAAVHSLFTFGNLFTSGKCKDDNFNDYISAFRDESNFNVSRIWLYQRCTEFGFFPISTSKNSLFGSLIDLKFYVNTCQQIFGDGFDAKRLTDGVARTNMMYGGLDLESSRIISIVGDMDLWRDLGLQKSSKRNEQVIVIEGVGSDADFNVPSPNDPPQLVNAREIVQKTIGEWLFNSSCASTSCSNSH</sequence>
<gene>
    <name evidence="7" type="primary">K12H4.7_0</name>
    <name evidence="7" type="ORF">g.64362</name>
</gene>
<evidence type="ECO:0000256" key="5">
    <source>
        <dbReference type="ARBA" id="ARBA00023180"/>
    </source>
</evidence>
<proteinExistence type="inferred from homology"/>
<evidence type="ECO:0000256" key="6">
    <source>
        <dbReference type="SAM" id="SignalP"/>
    </source>
</evidence>
<dbReference type="InterPro" id="IPR042269">
    <property type="entry name" value="Ser_carbopepase_S28_SKS"/>
</dbReference>
<dbReference type="Gene3D" id="3.40.50.1820">
    <property type="entry name" value="alpha/beta hydrolase"/>
    <property type="match status" value="1"/>
</dbReference>
<keyword evidence="5" id="KW-0325">Glycoprotein</keyword>
<protein>
    <submittedName>
        <fullName evidence="7">Putative serine protease K12H4.7</fullName>
    </submittedName>
</protein>
<comment type="similarity">
    <text evidence="1">Belongs to the peptidase S28 family.</text>
</comment>
<dbReference type="EMBL" id="GDHC01006611">
    <property type="protein sequence ID" value="JAQ12018.1"/>
    <property type="molecule type" value="Transcribed_RNA"/>
</dbReference>
<evidence type="ECO:0000256" key="3">
    <source>
        <dbReference type="ARBA" id="ARBA00022729"/>
    </source>
</evidence>
<dbReference type="AlphaFoldDB" id="A0A146LWH4"/>
<keyword evidence="3 6" id="KW-0732">Signal</keyword>
<dbReference type="Pfam" id="PF05577">
    <property type="entry name" value="Peptidase_S28"/>
    <property type="match status" value="1"/>
</dbReference>
<keyword evidence="4" id="KW-0378">Hydrolase</keyword>
<dbReference type="GO" id="GO:0006508">
    <property type="term" value="P:proteolysis"/>
    <property type="evidence" value="ECO:0007669"/>
    <property type="project" value="UniProtKB-KW"/>
</dbReference>
<feature type="signal peptide" evidence="6">
    <location>
        <begin position="1"/>
        <end position="21"/>
    </location>
</feature>
<evidence type="ECO:0000256" key="2">
    <source>
        <dbReference type="ARBA" id="ARBA00022670"/>
    </source>
</evidence>
<dbReference type="InterPro" id="IPR008758">
    <property type="entry name" value="Peptidase_S28"/>
</dbReference>
<organism evidence="7">
    <name type="scientific">Lygus hesperus</name>
    <name type="common">Western plant bug</name>
    <dbReference type="NCBI Taxonomy" id="30085"/>
    <lineage>
        <taxon>Eukaryota</taxon>
        <taxon>Metazoa</taxon>
        <taxon>Ecdysozoa</taxon>
        <taxon>Arthropoda</taxon>
        <taxon>Hexapoda</taxon>
        <taxon>Insecta</taxon>
        <taxon>Pterygota</taxon>
        <taxon>Neoptera</taxon>
        <taxon>Paraneoptera</taxon>
        <taxon>Hemiptera</taxon>
        <taxon>Heteroptera</taxon>
        <taxon>Panheteroptera</taxon>
        <taxon>Cimicomorpha</taxon>
        <taxon>Miridae</taxon>
        <taxon>Mirini</taxon>
        <taxon>Lygus</taxon>
    </lineage>
</organism>